<dbReference type="CDD" id="cd07812">
    <property type="entry name" value="SRPBCC"/>
    <property type="match status" value="1"/>
</dbReference>
<sequence length="154" mass="16855">MTIASLSAIIDSPVARVHDILLDAPELPDWNPAFVRVEGPARATTGVEYRLDAIRGLHGTLTYTRIDSDTITISWQVPGLSETGQWQLSPQPVRQQTRVTHTVERHGPLAALLGHALDTLPRLRLERLAERTAVPPPADGQPVQERHADTGTTP</sequence>
<dbReference type="Gene3D" id="3.30.530.20">
    <property type="match status" value="1"/>
</dbReference>
<protein>
    <recommendedName>
        <fullName evidence="4">Polyketide cyclase/dehydrase/lipid transport protein</fullName>
    </recommendedName>
</protein>
<evidence type="ECO:0008006" key="4">
    <source>
        <dbReference type="Google" id="ProtNLM"/>
    </source>
</evidence>
<proteinExistence type="predicted"/>
<evidence type="ECO:0000313" key="3">
    <source>
        <dbReference type="Proteomes" id="UP000655589"/>
    </source>
</evidence>
<feature type="region of interest" description="Disordered" evidence="1">
    <location>
        <begin position="131"/>
        <end position="154"/>
    </location>
</feature>
<keyword evidence="3" id="KW-1185">Reference proteome</keyword>
<name>A0A8H9GLY8_9MICO</name>
<dbReference type="InterPro" id="IPR019587">
    <property type="entry name" value="Polyketide_cyclase/dehydratase"/>
</dbReference>
<evidence type="ECO:0000313" key="2">
    <source>
        <dbReference type="EMBL" id="GGM30597.1"/>
    </source>
</evidence>
<evidence type="ECO:0000256" key="1">
    <source>
        <dbReference type="SAM" id="MobiDB-lite"/>
    </source>
</evidence>
<dbReference type="RefSeq" id="WP_171106900.1">
    <property type="nucleotide sequence ID" value="NZ_BMPT01000010.1"/>
</dbReference>
<reference evidence="2" key="1">
    <citation type="journal article" date="2014" name="Int. J. Syst. Evol. Microbiol.">
        <title>Complete genome sequence of Corynebacterium casei LMG S-19264T (=DSM 44701T), isolated from a smear-ripened cheese.</title>
        <authorList>
            <consortium name="US DOE Joint Genome Institute (JGI-PGF)"/>
            <person name="Walter F."/>
            <person name="Albersmeier A."/>
            <person name="Kalinowski J."/>
            <person name="Ruckert C."/>
        </authorList>
    </citation>
    <scope>NUCLEOTIDE SEQUENCE</scope>
    <source>
        <strain evidence="2">JCM 3051</strain>
    </source>
</reference>
<accession>A0A8H9GLY8</accession>
<reference evidence="2" key="2">
    <citation type="submission" date="2020-09" db="EMBL/GenBank/DDBJ databases">
        <authorList>
            <person name="Sun Q."/>
            <person name="Ohkuma M."/>
        </authorList>
    </citation>
    <scope>NUCLEOTIDE SEQUENCE</scope>
    <source>
        <strain evidence="2">JCM 3051</strain>
    </source>
</reference>
<dbReference type="AlphaFoldDB" id="A0A8H9GLY8"/>
<feature type="compositionally biased region" description="Basic and acidic residues" evidence="1">
    <location>
        <begin position="144"/>
        <end position="154"/>
    </location>
</feature>
<dbReference type="EMBL" id="BMPT01000010">
    <property type="protein sequence ID" value="GGM30597.1"/>
    <property type="molecule type" value="Genomic_DNA"/>
</dbReference>
<dbReference type="Pfam" id="PF10604">
    <property type="entry name" value="Polyketide_cyc2"/>
    <property type="match status" value="1"/>
</dbReference>
<organism evidence="2 3">
    <name type="scientific">Promicromonospora citrea</name>
    <dbReference type="NCBI Taxonomy" id="43677"/>
    <lineage>
        <taxon>Bacteria</taxon>
        <taxon>Bacillati</taxon>
        <taxon>Actinomycetota</taxon>
        <taxon>Actinomycetes</taxon>
        <taxon>Micrococcales</taxon>
        <taxon>Promicromonosporaceae</taxon>
        <taxon>Promicromonospora</taxon>
    </lineage>
</organism>
<dbReference type="InterPro" id="IPR023393">
    <property type="entry name" value="START-like_dom_sf"/>
</dbReference>
<dbReference type="SUPFAM" id="SSF55961">
    <property type="entry name" value="Bet v1-like"/>
    <property type="match status" value="1"/>
</dbReference>
<gene>
    <name evidence="2" type="ORF">GCM10010102_27510</name>
</gene>
<dbReference type="Proteomes" id="UP000655589">
    <property type="component" value="Unassembled WGS sequence"/>
</dbReference>
<comment type="caution">
    <text evidence="2">The sequence shown here is derived from an EMBL/GenBank/DDBJ whole genome shotgun (WGS) entry which is preliminary data.</text>
</comment>